<accession>A0A645GSX5</accession>
<proteinExistence type="predicted"/>
<reference evidence="1" key="1">
    <citation type="submission" date="2019-08" db="EMBL/GenBank/DDBJ databases">
        <authorList>
            <person name="Kucharzyk K."/>
            <person name="Murdoch R.W."/>
            <person name="Higgins S."/>
            <person name="Loffler F."/>
        </authorList>
    </citation>
    <scope>NUCLEOTIDE SEQUENCE</scope>
</reference>
<organism evidence="1">
    <name type="scientific">bioreactor metagenome</name>
    <dbReference type="NCBI Taxonomy" id="1076179"/>
    <lineage>
        <taxon>unclassified sequences</taxon>
        <taxon>metagenomes</taxon>
        <taxon>ecological metagenomes</taxon>
    </lineage>
</organism>
<protein>
    <submittedName>
        <fullName evidence="1">Uncharacterized protein</fullName>
    </submittedName>
</protein>
<comment type="caution">
    <text evidence="1">The sequence shown here is derived from an EMBL/GenBank/DDBJ whole genome shotgun (WGS) entry which is preliminary data.</text>
</comment>
<gene>
    <name evidence="1" type="ORF">SDC9_174148</name>
</gene>
<sequence length="93" mass="10439">MIRMRLGIVFLSREIITFENATIMVTDKPITRAGSSFAVTASAEQIPNTCTVIGLFLLNGPRKTAFVLSDINLLIFRFLHLNFLNKLHTVQCN</sequence>
<name>A0A645GSX5_9ZZZZ</name>
<evidence type="ECO:0000313" key="1">
    <source>
        <dbReference type="EMBL" id="MPN26723.1"/>
    </source>
</evidence>
<dbReference type="EMBL" id="VSSQ01076336">
    <property type="protein sequence ID" value="MPN26723.1"/>
    <property type="molecule type" value="Genomic_DNA"/>
</dbReference>
<dbReference type="AlphaFoldDB" id="A0A645GSX5"/>